<dbReference type="Proteomes" id="UP001064048">
    <property type="component" value="Chromosome 10"/>
</dbReference>
<reference evidence="1 2" key="1">
    <citation type="journal article" date="2022" name="Genome Biol. Evol.">
        <title>The Spruce Budworm Genome: Reconstructing the Evolutionary History of Antifreeze Proteins.</title>
        <authorList>
            <person name="Beliveau C."/>
            <person name="Gagne P."/>
            <person name="Picq S."/>
            <person name="Vernygora O."/>
            <person name="Keeling C.I."/>
            <person name="Pinkney K."/>
            <person name="Doucet D."/>
            <person name="Wen F."/>
            <person name="Johnston J.S."/>
            <person name="Maaroufi H."/>
            <person name="Boyle B."/>
            <person name="Laroche J."/>
            <person name="Dewar K."/>
            <person name="Juretic N."/>
            <person name="Blackburn G."/>
            <person name="Nisole A."/>
            <person name="Brunet B."/>
            <person name="Brandao M."/>
            <person name="Lumley L."/>
            <person name="Duan J."/>
            <person name="Quan G."/>
            <person name="Lucarotti C.J."/>
            <person name="Roe A.D."/>
            <person name="Sperling F.A.H."/>
            <person name="Levesque R.C."/>
            <person name="Cusson M."/>
        </authorList>
    </citation>
    <scope>NUCLEOTIDE SEQUENCE [LARGE SCALE GENOMIC DNA]</scope>
    <source>
        <strain evidence="1">Glfc:IPQL:Cfum</strain>
    </source>
</reference>
<evidence type="ECO:0000313" key="2">
    <source>
        <dbReference type="Proteomes" id="UP001064048"/>
    </source>
</evidence>
<dbReference type="EMBL" id="CM046110">
    <property type="protein sequence ID" value="KAI8422621.1"/>
    <property type="molecule type" value="Genomic_DNA"/>
</dbReference>
<comment type="caution">
    <text evidence="1">The sequence shown here is derived from an EMBL/GenBank/DDBJ whole genome shotgun (WGS) entry which is preliminary data.</text>
</comment>
<gene>
    <name evidence="1" type="ORF">MSG28_006403</name>
</gene>
<proteinExistence type="predicted"/>
<keyword evidence="2" id="KW-1185">Reference proteome</keyword>
<accession>A0ACC0JES7</accession>
<organism evidence="1 2">
    <name type="scientific">Choristoneura fumiferana</name>
    <name type="common">Spruce budworm moth</name>
    <name type="synonym">Archips fumiferana</name>
    <dbReference type="NCBI Taxonomy" id="7141"/>
    <lineage>
        <taxon>Eukaryota</taxon>
        <taxon>Metazoa</taxon>
        <taxon>Ecdysozoa</taxon>
        <taxon>Arthropoda</taxon>
        <taxon>Hexapoda</taxon>
        <taxon>Insecta</taxon>
        <taxon>Pterygota</taxon>
        <taxon>Neoptera</taxon>
        <taxon>Endopterygota</taxon>
        <taxon>Lepidoptera</taxon>
        <taxon>Glossata</taxon>
        <taxon>Ditrysia</taxon>
        <taxon>Tortricoidea</taxon>
        <taxon>Tortricidae</taxon>
        <taxon>Tortricinae</taxon>
        <taxon>Choristoneura</taxon>
    </lineage>
</organism>
<evidence type="ECO:0000313" key="1">
    <source>
        <dbReference type="EMBL" id="KAI8422621.1"/>
    </source>
</evidence>
<protein>
    <submittedName>
        <fullName evidence="1">Uncharacterized protein</fullName>
    </submittedName>
</protein>
<name>A0ACC0JES7_CHOFU</name>
<sequence>MGRNLSYSSCDSPRVALHQSDEFVDMTLAAGDQFVKVHKTLIALASPYLKVLLQAIPCQHPVLFLSNIKHEDLHFILEYIYTGEVNIPPEKLQSFLIAAQAMHIRGLETIVLPAGNETNDEPRKEKQTTQVKPVQLYQSTKIFPVVKANITINQNDFNLQVEPNTQIPINNNSENNYPLLDLNNEPAPEENVDDLNAGTDTDNINSNLGNEDDNANNDFVNNLGITNNPITPIISENIDCVPNVIDEIPENLQRPFLNIGKETFTVTNTGFNNSKIDVIATPKSNAVNQDQANDADGVKDKDSILYTISSRGSLQLIMNRFMYYCHYTRDGGRKRRWRCIEYRDKHCPAAIDTEEDTIVASMVQSQYCLSWDSYKTSICNGLTALQQNGEFVDMTIAADGHFVKVHQMVMALASPYLKELITSAPCQHPVIFLNNVSHRSLCSLLEYIYTGEALVAAEALSTFVETAKALHIKGLEDMSSGEMNFPIRMSLHVTHLDDNELNKTSTTDKMEQMRNPMKRKIVQEKEIHSSSGTPSKTLKTIPADEIVDYPDDPGHDSDDDQKYTSQTYHHKQTTSLMPSKAKEKFMNPALPTNLQFTVSIRGSLQIILNRYMYNLHSLTSRTGVRRWRCVDYRNHKCLAFVVTNKNVVLSRGNLHNHPFHDKKILTKIEKNAVYSALDEVEGYKDKEPTDDTSKDDALEEDRSLEDEQYLTLSFSDNESDTIMKT</sequence>